<dbReference type="InParanoid" id="A0A317ZIT2"/>
<evidence type="ECO:0000256" key="3">
    <source>
        <dbReference type="ARBA" id="ARBA00022475"/>
    </source>
</evidence>
<comment type="caution">
    <text evidence="9">The sequence shown here is derived from an EMBL/GenBank/DDBJ whole genome shotgun (WGS) entry which is preliminary data.</text>
</comment>
<keyword evidence="7" id="KW-0653">Protein transport</keyword>
<dbReference type="Gene3D" id="3.30.420.270">
    <property type="match status" value="1"/>
</dbReference>
<evidence type="ECO:0000256" key="7">
    <source>
        <dbReference type="RuleBase" id="RU003879"/>
    </source>
</evidence>
<protein>
    <submittedName>
        <fullName evidence="9">Biopolymer transporter ExbD</fullName>
    </submittedName>
</protein>
<dbReference type="GO" id="GO:0022857">
    <property type="term" value="F:transmembrane transporter activity"/>
    <property type="evidence" value="ECO:0007669"/>
    <property type="project" value="InterPro"/>
</dbReference>
<evidence type="ECO:0000313" key="10">
    <source>
        <dbReference type="Proteomes" id="UP000247099"/>
    </source>
</evidence>
<evidence type="ECO:0000256" key="2">
    <source>
        <dbReference type="ARBA" id="ARBA00005811"/>
    </source>
</evidence>
<keyword evidence="6 8" id="KW-0472">Membrane</keyword>
<dbReference type="GO" id="GO:0015031">
    <property type="term" value="P:protein transport"/>
    <property type="evidence" value="ECO:0007669"/>
    <property type="project" value="UniProtKB-KW"/>
</dbReference>
<comment type="subcellular location">
    <subcellularLocation>
        <location evidence="1">Cell membrane</location>
        <topology evidence="1">Single-pass membrane protein</topology>
    </subcellularLocation>
    <subcellularLocation>
        <location evidence="7">Cell membrane</location>
        <topology evidence="7">Single-pass type II membrane protein</topology>
    </subcellularLocation>
</comment>
<proteinExistence type="inferred from homology"/>
<evidence type="ECO:0000256" key="6">
    <source>
        <dbReference type="ARBA" id="ARBA00023136"/>
    </source>
</evidence>
<evidence type="ECO:0000256" key="5">
    <source>
        <dbReference type="ARBA" id="ARBA00022989"/>
    </source>
</evidence>
<evidence type="ECO:0000256" key="4">
    <source>
        <dbReference type="ARBA" id="ARBA00022692"/>
    </source>
</evidence>
<dbReference type="EMBL" id="QHJQ01000002">
    <property type="protein sequence ID" value="PXA04872.1"/>
    <property type="molecule type" value="Genomic_DNA"/>
</dbReference>
<dbReference type="Pfam" id="PF02472">
    <property type="entry name" value="ExbD"/>
    <property type="match status" value="1"/>
</dbReference>
<dbReference type="PANTHER" id="PTHR30558">
    <property type="entry name" value="EXBD MEMBRANE COMPONENT OF PMF-DRIVEN MACROMOLECULE IMPORT SYSTEM"/>
    <property type="match status" value="1"/>
</dbReference>
<keyword evidence="4 7" id="KW-0812">Transmembrane</keyword>
<keyword evidence="5 8" id="KW-1133">Transmembrane helix</keyword>
<dbReference type="GO" id="GO:0005886">
    <property type="term" value="C:plasma membrane"/>
    <property type="evidence" value="ECO:0007669"/>
    <property type="project" value="UniProtKB-SubCell"/>
</dbReference>
<organism evidence="9 10">
    <name type="scientific">Coraliomargarita sinensis</name>
    <dbReference type="NCBI Taxonomy" id="2174842"/>
    <lineage>
        <taxon>Bacteria</taxon>
        <taxon>Pseudomonadati</taxon>
        <taxon>Verrucomicrobiota</taxon>
        <taxon>Opitutia</taxon>
        <taxon>Puniceicoccales</taxon>
        <taxon>Coraliomargaritaceae</taxon>
        <taxon>Coraliomargarita</taxon>
    </lineage>
</organism>
<dbReference type="AlphaFoldDB" id="A0A317ZIT2"/>
<dbReference type="Proteomes" id="UP000247099">
    <property type="component" value="Unassembled WGS sequence"/>
</dbReference>
<feature type="transmembrane region" description="Helical" evidence="8">
    <location>
        <begin position="21"/>
        <end position="38"/>
    </location>
</feature>
<gene>
    <name evidence="9" type="ORF">DDZ13_02600</name>
</gene>
<reference evidence="9 10" key="1">
    <citation type="submission" date="2018-05" db="EMBL/GenBank/DDBJ databases">
        <title>Coraliomargarita sinensis sp. nov., isolated from a marine solar saltern.</title>
        <authorList>
            <person name="Zhou L.Y."/>
        </authorList>
    </citation>
    <scope>NUCLEOTIDE SEQUENCE [LARGE SCALE GENOMIC DNA]</scope>
    <source>
        <strain evidence="9 10">WN38</strain>
    </source>
</reference>
<keyword evidence="10" id="KW-1185">Reference proteome</keyword>
<comment type="similarity">
    <text evidence="2 7">Belongs to the ExbD/TolR family.</text>
</comment>
<dbReference type="InterPro" id="IPR003400">
    <property type="entry name" value="ExbD"/>
</dbReference>
<evidence type="ECO:0000313" key="9">
    <source>
        <dbReference type="EMBL" id="PXA04872.1"/>
    </source>
</evidence>
<sequence>MSELHLIRRRRRTPSINIVPLVDVLTVLLFFFLVTMQFKQVSSLNITVPKIETAGENEIAEQIVIAVSPEGKFYLNDRALEKEKLKEAIKLAGELTPEMPVLLIADEDTPLKNVTEVMDICRSNQLNKIRLQSR</sequence>
<dbReference type="RefSeq" id="WP_110129876.1">
    <property type="nucleotide sequence ID" value="NZ_QHJQ01000002.1"/>
</dbReference>
<keyword evidence="3" id="KW-1003">Cell membrane</keyword>
<evidence type="ECO:0000256" key="8">
    <source>
        <dbReference type="SAM" id="Phobius"/>
    </source>
</evidence>
<name>A0A317ZIT2_9BACT</name>
<evidence type="ECO:0000256" key="1">
    <source>
        <dbReference type="ARBA" id="ARBA00004162"/>
    </source>
</evidence>
<keyword evidence="7" id="KW-0813">Transport</keyword>
<accession>A0A317ZIT2</accession>
<dbReference type="OrthoDB" id="194938at2"/>